<evidence type="ECO:0000256" key="1">
    <source>
        <dbReference type="SAM" id="Phobius"/>
    </source>
</evidence>
<accession>A0ABY0FGM6</accession>
<feature type="transmembrane region" description="Helical" evidence="1">
    <location>
        <begin position="41"/>
        <end position="64"/>
    </location>
</feature>
<evidence type="ECO:0000313" key="3">
    <source>
        <dbReference type="Proteomes" id="UP000290682"/>
    </source>
</evidence>
<dbReference type="InterPro" id="IPR021529">
    <property type="entry name" value="DUF2798"/>
</dbReference>
<keyword evidence="1" id="KW-0812">Transmembrane</keyword>
<keyword evidence="1" id="KW-1133">Transmembrane helix</keyword>
<dbReference type="RefSeq" id="WP_129211942.1">
    <property type="nucleotide sequence ID" value="NZ_REGR01000003.1"/>
</dbReference>
<gene>
    <name evidence="2" type="ORF">EBB06_04560</name>
</gene>
<name>A0ABY0FGM6_9NEIS</name>
<keyword evidence="1" id="KW-0472">Membrane</keyword>
<organism evidence="2 3">
    <name type="scientific">Crenobacter cavernae</name>
    <dbReference type="NCBI Taxonomy" id="2290923"/>
    <lineage>
        <taxon>Bacteria</taxon>
        <taxon>Pseudomonadati</taxon>
        <taxon>Pseudomonadota</taxon>
        <taxon>Betaproteobacteria</taxon>
        <taxon>Neisseriales</taxon>
        <taxon>Neisseriaceae</taxon>
        <taxon>Crenobacter</taxon>
    </lineage>
</organism>
<dbReference type="EMBL" id="REGR01000003">
    <property type="protein sequence ID" value="RXZ44383.1"/>
    <property type="molecule type" value="Genomic_DNA"/>
</dbReference>
<evidence type="ECO:0000313" key="2">
    <source>
        <dbReference type="EMBL" id="RXZ44383.1"/>
    </source>
</evidence>
<proteinExistence type="predicted"/>
<dbReference type="Pfam" id="PF11391">
    <property type="entry name" value="DUF2798"/>
    <property type="match status" value="1"/>
</dbReference>
<sequence>MSDTLRLRLVFAGLMSCLMSVLMTGWVTWLNLGFVAGFAGFWSQAFVAAWPPAFAIVVVFGPCLQRVSQRLALGERA</sequence>
<reference evidence="2 3" key="1">
    <citation type="submission" date="2018-10" db="EMBL/GenBank/DDBJ databases">
        <title>Draft genome of Fastidiocella sp. strain 375T, a bacterium isolated from a karstic cave dripping water.</title>
        <authorList>
            <person name="Coelho C."/>
            <person name="Verissimo A."/>
            <person name="Tiago I."/>
        </authorList>
    </citation>
    <scope>NUCLEOTIDE SEQUENCE [LARGE SCALE GENOMIC DNA]</scope>
    <source>
        <strain evidence="2 3">CAVE-375</strain>
    </source>
</reference>
<comment type="caution">
    <text evidence="2">The sequence shown here is derived from an EMBL/GenBank/DDBJ whole genome shotgun (WGS) entry which is preliminary data.</text>
</comment>
<keyword evidence="3" id="KW-1185">Reference proteome</keyword>
<feature type="transmembrane region" description="Helical" evidence="1">
    <location>
        <begin position="7"/>
        <end position="29"/>
    </location>
</feature>
<dbReference type="Proteomes" id="UP000290682">
    <property type="component" value="Unassembled WGS sequence"/>
</dbReference>
<protein>
    <submittedName>
        <fullName evidence="2">DUF2798 domain-containing protein</fullName>
    </submittedName>
</protein>